<dbReference type="RefSeq" id="WP_341700386.1">
    <property type="nucleotide sequence ID" value="NZ_JBBYHU010000015.1"/>
</dbReference>
<keyword evidence="3" id="KW-1185">Reference proteome</keyword>
<name>A0ABU9HN50_9FLAO</name>
<comment type="caution">
    <text evidence="2">The sequence shown here is derived from an EMBL/GenBank/DDBJ whole genome shotgun (WGS) entry which is preliminary data.</text>
</comment>
<sequence length="330" mass="37426">MILVTGGTGLVGAHLLLHLIKNGANVRAIYRDEKGIQKTKSLFQHYNKLASFDTIEWVQADIIDIPSLENAFVGITQVYHCAALISFEPKDENKLRKINIEGTANIVNFCLSNEVQKLCYVSSIAALGDLAAHETITSEETEWNPEKYHSDYAISKYGAEMEIWRGQQEGLKIIIVNPGVILGTGFEEQGSGQLIKRVGEGLKFYTYGKTAFVAVDDVVRIMIQLMESAICNERFIIISDNITFKDLFDTIADTLKVKRPSIEAKPFLLELYWRFSWLTHLFSNKPNNVSKNTVRSFLNQTTFSNQKIKKTLQTSFLDVHQYIRDNFSVR</sequence>
<dbReference type="SUPFAM" id="SSF51735">
    <property type="entry name" value="NAD(P)-binding Rossmann-fold domains"/>
    <property type="match status" value="1"/>
</dbReference>
<feature type="domain" description="NAD-dependent epimerase/dehydratase" evidence="1">
    <location>
        <begin position="2"/>
        <end position="228"/>
    </location>
</feature>
<organism evidence="2 3">
    <name type="scientific">Flavobacterium flavipallidum</name>
    <dbReference type="NCBI Taxonomy" id="3139140"/>
    <lineage>
        <taxon>Bacteria</taxon>
        <taxon>Pseudomonadati</taxon>
        <taxon>Bacteroidota</taxon>
        <taxon>Flavobacteriia</taxon>
        <taxon>Flavobacteriales</taxon>
        <taxon>Flavobacteriaceae</taxon>
        <taxon>Flavobacterium</taxon>
    </lineage>
</organism>
<evidence type="ECO:0000313" key="2">
    <source>
        <dbReference type="EMBL" id="MEL1241163.1"/>
    </source>
</evidence>
<dbReference type="InterPro" id="IPR051783">
    <property type="entry name" value="NAD(P)-dependent_oxidoreduct"/>
</dbReference>
<reference evidence="2 3" key="1">
    <citation type="submission" date="2024-04" db="EMBL/GenBank/DDBJ databases">
        <title>Flavobacterium sp. DGU99 16S ribosomal RNA gene Genome sequencing and assembly.</title>
        <authorList>
            <person name="Park S."/>
        </authorList>
    </citation>
    <scope>NUCLEOTIDE SEQUENCE [LARGE SCALE GENOMIC DNA]</scope>
    <source>
        <strain evidence="2 3">DGU99</strain>
    </source>
</reference>
<dbReference type="Pfam" id="PF01370">
    <property type="entry name" value="Epimerase"/>
    <property type="match status" value="1"/>
</dbReference>
<dbReference type="PANTHER" id="PTHR48079">
    <property type="entry name" value="PROTEIN YEEZ"/>
    <property type="match status" value="1"/>
</dbReference>
<protein>
    <submittedName>
        <fullName evidence="2">NAD-dependent epimerase/dehydratase family protein</fullName>
    </submittedName>
</protein>
<evidence type="ECO:0000313" key="3">
    <source>
        <dbReference type="Proteomes" id="UP001398556"/>
    </source>
</evidence>
<dbReference type="InterPro" id="IPR001509">
    <property type="entry name" value="Epimerase_deHydtase"/>
</dbReference>
<dbReference type="InterPro" id="IPR036291">
    <property type="entry name" value="NAD(P)-bd_dom_sf"/>
</dbReference>
<proteinExistence type="predicted"/>
<dbReference type="Gene3D" id="3.40.50.720">
    <property type="entry name" value="NAD(P)-binding Rossmann-like Domain"/>
    <property type="match status" value="1"/>
</dbReference>
<dbReference type="Proteomes" id="UP001398556">
    <property type="component" value="Unassembled WGS sequence"/>
</dbReference>
<dbReference type="EMBL" id="JBBYHU010000015">
    <property type="protein sequence ID" value="MEL1241163.1"/>
    <property type="molecule type" value="Genomic_DNA"/>
</dbReference>
<accession>A0ABU9HN50</accession>
<evidence type="ECO:0000259" key="1">
    <source>
        <dbReference type="Pfam" id="PF01370"/>
    </source>
</evidence>
<gene>
    <name evidence="2" type="ORF">AAEO59_08900</name>
</gene>
<dbReference type="PANTHER" id="PTHR48079:SF6">
    <property type="entry name" value="NAD(P)-BINDING DOMAIN-CONTAINING PROTEIN-RELATED"/>
    <property type="match status" value="1"/>
</dbReference>